<evidence type="ECO:0000313" key="3">
    <source>
        <dbReference type="Proteomes" id="UP000003163"/>
    </source>
</evidence>
<dbReference type="InParanoid" id="J9DL81"/>
<reference evidence="3" key="2">
    <citation type="submission" date="2015-07" db="EMBL/GenBank/DDBJ databases">
        <title>Contrasting host-pathogen interactions and genome evolution in two generalist and specialist microsporidian pathogens of mosquitoes.</title>
        <authorList>
            <consortium name="The Broad Institute Genomics Platform"/>
            <consortium name="The Broad Institute Genome Sequencing Center for Infectious Disease"/>
            <person name="Cuomo C.A."/>
            <person name="Sanscrainte N.D."/>
            <person name="Goldberg J.M."/>
            <person name="Heiman D."/>
            <person name="Young S."/>
            <person name="Zeng Q."/>
            <person name="Becnel J.J."/>
            <person name="Birren B.W."/>
        </authorList>
    </citation>
    <scope>NUCLEOTIDE SEQUENCE [LARGE SCALE GENOMIC DNA]</scope>
    <source>
        <strain evidence="3">USNM 41457</strain>
    </source>
</reference>
<feature type="region of interest" description="Disordered" evidence="1">
    <location>
        <begin position="71"/>
        <end position="174"/>
    </location>
</feature>
<organism evidence="2 3">
    <name type="scientific">Edhazardia aedis (strain USNM 41457)</name>
    <name type="common">Microsporidian parasite</name>
    <dbReference type="NCBI Taxonomy" id="1003232"/>
    <lineage>
        <taxon>Eukaryota</taxon>
        <taxon>Fungi</taxon>
        <taxon>Fungi incertae sedis</taxon>
        <taxon>Microsporidia</taxon>
        <taxon>Edhazardia</taxon>
    </lineage>
</organism>
<feature type="compositionally biased region" description="Polar residues" evidence="1">
    <location>
        <begin position="72"/>
        <end position="83"/>
    </location>
</feature>
<feature type="compositionally biased region" description="Gly residues" evidence="1">
    <location>
        <begin position="131"/>
        <end position="156"/>
    </location>
</feature>
<accession>J9DL81</accession>
<evidence type="ECO:0000256" key="1">
    <source>
        <dbReference type="SAM" id="MobiDB-lite"/>
    </source>
</evidence>
<feature type="compositionally biased region" description="Basic and acidic residues" evidence="1">
    <location>
        <begin position="118"/>
        <end position="128"/>
    </location>
</feature>
<dbReference type="Proteomes" id="UP000003163">
    <property type="component" value="Unassembled WGS sequence"/>
</dbReference>
<feature type="non-terminal residue" evidence="2">
    <location>
        <position position="219"/>
    </location>
</feature>
<comment type="caution">
    <text evidence="2">The sequence shown here is derived from an EMBL/GenBank/DDBJ whole genome shotgun (WGS) entry which is preliminary data.</text>
</comment>
<proteinExistence type="predicted"/>
<feature type="compositionally biased region" description="Basic and acidic residues" evidence="1">
    <location>
        <begin position="160"/>
        <end position="173"/>
    </location>
</feature>
<keyword evidence="3" id="KW-1185">Reference proteome</keyword>
<dbReference type="AlphaFoldDB" id="J9DL81"/>
<dbReference type="EMBL" id="AFBI03000089">
    <property type="protein sequence ID" value="EJW02112.1"/>
    <property type="molecule type" value="Genomic_DNA"/>
</dbReference>
<protein>
    <submittedName>
        <fullName evidence="2">Uncharacterized protein</fullName>
    </submittedName>
</protein>
<name>J9DL81_EDHAE</name>
<evidence type="ECO:0000313" key="2">
    <source>
        <dbReference type="EMBL" id="EJW02112.1"/>
    </source>
</evidence>
<gene>
    <name evidence="2" type="ORF">EDEG_03430</name>
</gene>
<dbReference type="HOGENOM" id="CLU_1264230_0_0_1"/>
<sequence>MITRLIDKYMHYKCKKRALMRVILLKEARNSSKFEMRSMKLEKHTRLLKTVSKLCLYFTIMLNVKSEYPGMPQSQRESSNIANTYPGEAHDQINMNDPDTHSHQRRGGVGHELNGEFNDGKTRQEHQGKYHSGGNGHDGGRGANFGHGNGHSGSGSGQLHENRQWQKKGHGDPALDAAGAGYNGYSPSGYGVNGPAAAAAGFGGGLGMGTGVGAGAGMG</sequence>
<reference evidence="2 3" key="1">
    <citation type="submission" date="2011-08" db="EMBL/GenBank/DDBJ databases">
        <authorList>
            <person name="Liu Z.J."/>
            <person name="Shi F.L."/>
            <person name="Lu J.Q."/>
            <person name="Li M."/>
            <person name="Wang Z.L."/>
        </authorList>
    </citation>
    <scope>NUCLEOTIDE SEQUENCE [LARGE SCALE GENOMIC DNA]</scope>
    <source>
        <strain evidence="2 3">USNM 41457</strain>
    </source>
</reference>
<dbReference type="VEuPathDB" id="MicrosporidiaDB:EDEG_03430"/>